<keyword evidence="2" id="KW-0328">Glycosyltransferase</keyword>
<dbReference type="SUPFAM" id="SSF48452">
    <property type="entry name" value="TPR-like"/>
    <property type="match status" value="1"/>
</dbReference>
<keyword evidence="3 7" id="KW-0808">Transferase</keyword>
<evidence type="ECO:0000256" key="2">
    <source>
        <dbReference type="ARBA" id="ARBA00022676"/>
    </source>
</evidence>
<protein>
    <submittedName>
        <fullName evidence="7">O-linked N-acetylglucosamine transferase, SPINDLY family protein</fullName>
    </submittedName>
</protein>
<evidence type="ECO:0000313" key="7">
    <source>
        <dbReference type="EMBL" id="QIZ71786.1"/>
    </source>
</evidence>
<dbReference type="InterPro" id="IPR029489">
    <property type="entry name" value="OGT/SEC/SPY_C"/>
</dbReference>
<dbReference type="RefSeq" id="WP_168569938.1">
    <property type="nucleotide sequence ID" value="NZ_CP051167.1"/>
</dbReference>
<dbReference type="PANTHER" id="PTHR44835:SF1">
    <property type="entry name" value="PROTEIN O-GLCNAC TRANSFERASE"/>
    <property type="match status" value="1"/>
</dbReference>
<evidence type="ECO:0000259" key="6">
    <source>
        <dbReference type="Pfam" id="PF13844"/>
    </source>
</evidence>
<keyword evidence="5" id="KW-0802">TPR repeat</keyword>
<feature type="domain" description="O-GlcNAc transferase C-terminal" evidence="6">
    <location>
        <begin position="547"/>
        <end position="734"/>
    </location>
</feature>
<accession>A0A6H1U018</accession>
<dbReference type="PANTHER" id="PTHR44835">
    <property type="entry name" value="UDP-N-ACETYLGLUCOSAMINE--PEPTIDE N-ACETYLGLUCOSAMINYLTRANSFERASE SPINDLY-RELATED"/>
    <property type="match status" value="1"/>
</dbReference>
<dbReference type="GO" id="GO:0016757">
    <property type="term" value="F:glycosyltransferase activity"/>
    <property type="evidence" value="ECO:0007669"/>
    <property type="project" value="UniProtKB-KW"/>
</dbReference>
<dbReference type="Pfam" id="PF13844">
    <property type="entry name" value="Glyco_transf_41"/>
    <property type="match status" value="2"/>
</dbReference>
<evidence type="ECO:0000256" key="1">
    <source>
        <dbReference type="ARBA" id="ARBA00004922"/>
    </source>
</evidence>
<keyword evidence="4" id="KW-0677">Repeat</keyword>
<dbReference type="Gene3D" id="3.40.50.11380">
    <property type="match status" value="1"/>
</dbReference>
<evidence type="ECO:0000256" key="5">
    <source>
        <dbReference type="ARBA" id="ARBA00022803"/>
    </source>
</evidence>
<evidence type="ECO:0000256" key="3">
    <source>
        <dbReference type="ARBA" id="ARBA00022679"/>
    </source>
</evidence>
<evidence type="ECO:0000256" key="4">
    <source>
        <dbReference type="ARBA" id="ARBA00022737"/>
    </source>
</evidence>
<dbReference type="Proteomes" id="UP000500857">
    <property type="component" value="Chromosome"/>
</dbReference>
<dbReference type="KEGG" id="oxy:HCG48_15345"/>
<sequence>MVSDRALGDFEELQRRGYQYLLEKQYKQAINFYETLINDRPEIHSNYWYLGLSLLLAEQVSEAHTTWLVGMMEADAAQIEKWTQEILEILEFEARQREETKEYRAVWLIRQQIREINPNDLNNLLALVQATLEQEQLTGDELEEWGVIDLTKAISIDDLSELNTNLLTDTLNKLLEYIPSHPAVFQLAEISLSLLPNPNPLVQVLFTTSLDLAYTQHRPDIAIKFAELCLIVDRSNLEILRALAAFCEKAGRYVQGIQTAQLCFELTDRLADKVFVTYLVIKCLMSAGGANPETLSFFEKQQDLLREWFNSNQENMNSSLTLELVNSFYFAPYIQDNPKINRVIQNKISDFCQKRILIDSQNHSTNFQEKHLQRKFYYNNPPQSKKVLKIGYLSACFKEHSVGWLARWLFHHHDRQRFYIVGYFTNKDYQNTPLEKWYLNHVAEAHYTIDKFKMAEQIAKDKIDILVDLDSITLDISCGIMAQKPAPVQATWLGWDASGIPAIDYFIADPYVLPESAQDYYSETIWRLPQTYIAVDGFEIGVPTLRRDLLGVPNDAVIYYSAQRGYKRHPHTARLQMKILKEVPNSYFLIKGLADPQLIKTFFIQLAEEEGVSCDRLVFVPRDSAEAIHRANLGIADVVLDTYPYNGATTTLETLWMGVPLVTRVGEQFAARNSYTMMVNAGITEGIAWNDEEYVEWGVRLGKDPALRKDISWRLLRSRQTAPLWNAEKFTRNMEQAYEQMWDIFLQK</sequence>
<gene>
    <name evidence="7" type="ORF">HCG48_15345</name>
</gene>
<dbReference type="AlphaFoldDB" id="A0A6H1U018"/>
<feature type="domain" description="O-GlcNAc transferase C-terminal" evidence="6">
    <location>
        <begin position="377"/>
        <end position="536"/>
    </location>
</feature>
<comment type="pathway">
    <text evidence="1">Protein modification; protein glycosylation.</text>
</comment>
<dbReference type="InterPro" id="IPR051939">
    <property type="entry name" value="Glycosyltr_41/O-GlcNAc_trsf"/>
</dbReference>
<name>A0A6H1U018_9CYAN</name>
<organism evidence="7 8">
    <name type="scientific">Oxynema aestuarii AP17</name>
    <dbReference type="NCBI Taxonomy" id="2064643"/>
    <lineage>
        <taxon>Bacteria</taxon>
        <taxon>Bacillati</taxon>
        <taxon>Cyanobacteriota</taxon>
        <taxon>Cyanophyceae</taxon>
        <taxon>Oscillatoriophycideae</taxon>
        <taxon>Oscillatoriales</taxon>
        <taxon>Oscillatoriaceae</taxon>
        <taxon>Oxynema</taxon>
        <taxon>Oxynema aestuarii</taxon>
    </lineage>
</organism>
<dbReference type="InterPro" id="IPR011990">
    <property type="entry name" value="TPR-like_helical_dom_sf"/>
</dbReference>
<dbReference type="Gene3D" id="1.25.40.10">
    <property type="entry name" value="Tetratricopeptide repeat domain"/>
    <property type="match status" value="1"/>
</dbReference>
<evidence type="ECO:0000313" key="8">
    <source>
        <dbReference type="Proteomes" id="UP000500857"/>
    </source>
</evidence>
<dbReference type="EMBL" id="CP051167">
    <property type="protein sequence ID" value="QIZ71786.1"/>
    <property type="molecule type" value="Genomic_DNA"/>
</dbReference>
<proteinExistence type="predicted"/>
<keyword evidence="8" id="KW-1185">Reference proteome</keyword>
<reference evidence="7 8" key="1">
    <citation type="submission" date="2020-04" db="EMBL/GenBank/DDBJ databases">
        <authorList>
            <person name="Basu S."/>
            <person name="Maruthanayagam V."/>
            <person name="Chakraborty S."/>
            <person name="Pramanik A."/>
            <person name="Mukherjee J."/>
            <person name="Brink B."/>
        </authorList>
    </citation>
    <scope>NUCLEOTIDE SEQUENCE [LARGE SCALE GENOMIC DNA]</scope>
    <source>
        <strain evidence="7 8">AP17</strain>
    </source>
</reference>
<dbReference type="Gene3D" id="3.40.50.2000">
    <property type="entry name" value="Glycogen Phosphorylase B"/>
    <property type="match status" value="1"/>
</dbReference>